<protein>
    <submittedName>
        <fullName evidence="3">Uncharacterized protein</fullName>
    </submittedName>
</protein>
<dbReference type="RefSeq" id="WP_194705513.1">
    <property type="nucleotide sequence ID" value="NZ_JADKPN010000001.1"/>
</dbReference>
<comment type="caution">
    <text evidence="3">The sequence shown here is derived from an EMBL/GenBank/DDBJ whole genome shotgun (WGS) entry which is preliminary data.</text>
</comment>
<keyword evidence="2" id="KW-0472">Membrane</keyword>
<evidence type="ECO:0000313" key="4">
    <source>
        <dbReference type="Proteomes" id="UP000640489"/>
    </source>
</evidence>
<dbReference type="EMBL" id="JADKPN010000001">
    <property type="protein sequence ID" value="MBF4762390.1"/>
    <property type="molecule type" value="Genomic_DNA"/>
</dbReference>
<sequence length="98" mass="10640">MFVIGLLLMLFGALAIVGALFASSGTAEFLGIDVSAFGIFLIGLGAGVAILWGWTISKFGVKRSLQHRRESKQLQQLSEKLDRVDEEKSKDVDDNNAI</sequence>
<feature type="region of interest" description="Disordered" evidence="1">
    <location>
        <begin position="79"/>
        <end position="98"/>
    </location>
</feature>
<dbReference type="Proteomes" id="UP000640489">
    <property type="component" value="Unassembled WGS sequence"/>
</dbReference>
<gene>
    <name evidence="3" type="ORF">ISU07_04575</name>
</gene>
<evidence type="ECO:0000256" key="1">
    <source>
        <dbReference type="SAM" id="MobiDB-lite"/>
    </source>
</evidence>
<keyword evidence="2" id="KW-1133">Transmembrane helix</keyword>
<reference evidence="3" key="1">
    <citation type="submission" date="2020-11" db="EMBL/GenBank/DDBJ databases">
        <title>Nocardioides sp. nov., isolated from Soil of Cynanchum wilfordii Hemsley rhizosphere.</title>
        <authorList>
            <person name="Lee J.-S."/>
            <person name="Suh M.K."/>
            <person name="Kim J.-S."/>
        </authorList>
    </citation>
    <scope>NUCLEOTIDE SEQUENCE</scope>
    <source>
        <strain evidence="3">KCTC 19275</strain>
    </source>
</reference>
<feature type="transmembrane region" description="Helical" evidence="2">
    <location>
        <begin position="32"/>
        <end position="54"/>
    </location>
</feature>
<name>A0A930YJ62_9ACTN</name>
<proteinExistence type="predicted"/>
<organism evidence="3 4">
    <name type="scientific">Nocardioides islandensis</name>
    <dbReference type="NCBI Taxonomy" id="433663"/>
    <lineage>
        <taxon>Bacteria</taxon>
        <taxon>Bacillati</taxon>
        <taxon>Actinomycetota</taxon>
        <taxon>Actinomycetes</taxon>
        <taxon>Propionibacteriales</taxon>
        <taxon>Nocardioidaceae</taxon>
        <taxon>Nocardioides</taxon>
    </lineage>
</organism>
<dbReference type="AlphaFoldDB" id="A0A930YJ62"/>
<accession>A0A930YJ62</accession>
<evidence type="ECO:0000256" key="2">
    <source>
        <dbReference type="SAM" id="Phobius"/>
    </source>
</evidence>
<keyword evidence="2" id="KW-0812">Transmembrane</keyword>
<evidence type="ECO:0000313" key="3">
    <source>
        <dbReference type="EMBL" id="MBF4762390.1"/>
    </source>
</evidence>
<keyword evidence="4" id="KW-1185">Reference proteome</keyword>